<dbReference type="CDD" id="cd06089">
    <property type="entry name" value="KOW_RPL26"/>
    <property type="match status" value="1"/>
</dbReference>
<dbReference type="GO" id="GO:0005840">
    <property type="term" value="C:ribosome"/>
    <property type="evidence" value="ECO:0007669"/>
    <property type="project" value="UniProtKB-KW"/>
</dbReference>
<name>A0AAN8RE88_9PEZI</name>
<evidence type="ECO:0000256" key="1">
    <source>
        <dbReference type="ARBA" id="ARBA00010618"/>
    </source>
</evidence>
<dbReference type="GO" id="GO:1990904">
    <property type="term" value="C:ribonucleoprotein complex"/>
    <property type="evidence" value="ECO:0007669"/>
    <property type="project" value="UniProtKB-KW"/>
</dbReference>
<evidence type="ECO:0000256" key="2">
    <source>
        <dbReference type="ARBA" id="ARBA00022980"/>
    </source>
</evidence>
<dbReference type="SUPFAM" id="SSF50104">
    <property type="entry name" value="Translation proteins SH3-like domain"/>
    <property type="match status" value="1"/>
</dbReference>
<organism evidence="6 7">
    <name type="scientific">Orbilia javanica</name>
    <dbReference type="NCBI Taxonomy" id="47235"/>
    <lineage>
        <taxon>Eukaryota</taxon>
        <taxon>Fungi</taxon>
        <taxon>Dikarya</taxon>
        <taxon>Ascomycota</taxon>
        <taxon>Pezizomycotina</taxon>
        <taxon>Orbiliomycetes</taxon>
        <taxon>Orbiliales</taxon>
        <taxon>Orbiliaceae</taxon>
        <taxon>Orbilia</taxon>
    </lineage>
</organism>
<dbReference type="Pfam" id="PF22682">
    <property type="entry name" value="Ribosomal_uL24m-like"/>
    <property type="match status" value="1"/>
</dbReference>
<keyword evidence="2" id="KW-0689">Ribosomal protein</keyword>
<keyword evidence="3" id="KW-0687">Ribonucleoprotein</keyword>
<reference evidence="6 7" key="1">
    <citation type="submission" date="2019-10" db="EMBL/GenBank/DDBJ databases">
        <authorList>
            <person name="Palmer J.M."/>
        </authorList>
    </citation>
    <scope>NUCLEOTIDE SEQUENCE [LARGE SCALE GENOMIC DNA]</scope>
    <source>
        <strain evidence="6 7">TWF718</strain>
    </source>
</reference>
<dbReference type="EMBL" id="JAVHNR010000003">
    <property type="protein sequence ID" value="KAK6347651.1"/>
    <property type="molecule type" value="Genomic_DNA"/>
</dbReference>
<dbReference type="Proteomes" id="UP001313282">
    <property type="component" value="Unassembled WGS sequence"/>
</dbReference>
<evidence type="ECO:0000256" key="3">
    <source>
        <dbReference type="ARBA" id="ARBA00023274"/>
    </source>
</evidence>
<dbReference type="InterPro" id="IPR003256">
    <property type="entry name" value="Ribosomal_uL24"/>
</dbReference>
<dbReference type="Gene3D" id="2.30.30.30">
    <property type="match status" value="1"/>
</dbReference>
<dbReference type="SMART" id="SM00739">
    <property type="entry name" value="KOW"/>
    <property type="match status" value="1"/>
</dbReference>
<dbReference type="PROSITE" id="PS01108">
    <property type="entry name" value="RIBOSOMAL_L24"/>
    <property type="match status" value="1"/>
</dbReference>
<dbReference type="GO" id="GO:0003723">
    <property type="term" value="F:RNA binding"/>
    <property type="evidence" value="ECO:0007669"/>
    <property type="project" value="InterPro"/>
</dbReference>
<evidence type="ECO:0000313" key="6">
    <source>
        <dbReference type="EMBL" id="KAK6347651.1"/>
    </source>
</evidence>
<comment type="similarity">
    <text evidence="1">Belongs to the universal ribosomal protein uL24 family.</text>
</comment>
<dbReference type="PANTHER" id="PTHR12903">
    <property type="entry name" value="MITOCHONDRIAL RIBOSOMAL PROTEIN L24"/>
    <property type="match status" value="1"/>
</dbReference>
<dbReference type="GO" id="GO:0003735">
    <property type="term" value="F:structural constituent of ribosome"/>
    <property type="evidence" value="ECO:0007669"/>
    <property type="project" value="InterPro"/>
</dbReference>
<feature type="region of interest" description="Disordered" evidence="4">
    <location>
        <begin position="359"/>
        <end position="383"/>
    </location>
</feature>
<dbReference type="InterPro" id="IPR014722">
    <property type="entry name" value="Rib_uL2_dom2"/>
</dbReference>
<feature type="domain" description="KOW" evidence="5">
    <location>
        <begin position="99"/>
        <end position="126"/>
    </location>
</feature>
<keyword evidence="7" id="KW-1185">Reference proteome</keyword>
<gene>
    <name evidence="6" type="ORF">TWF718_005490</name>
</gene>
<protein>
    <recommendedName>
        <fullName evidence="5">KOW domain-containing protein</fullName>
    </recommendedName>
</protein>
<dbReference type="AlphaFoldDB" id="A0AAN8RE88"/>
<dbReference type="InterPro" id="IPR005824">
    <property type="entry name" value="KOW"/>
</dbReference>
<dbReference type="InterPro" id="IPR005825">
    <property type="entry name" value="Ribosomal_uL24_CS"/>
</dbReference>
<evidence type="ECO:0000256" key="4">
    <source>
        <dbReference type="SAM" id="MobiDB-lite"/>
    </source>
</evidence>
<proteinExistence type="inferred from homology"/>
<dbReference type="InterPro" id="IPR008991">
    <property type="entry name" value="Translation_prot_SH3-like_sf"/>
</dbReference>
<accession>A0AAN8RE88</accession>
<evidence type="ECO:0000259" key="5">
    <source>
        <dbReference type="SMART" id="SM00739"/>
    </source>
</evidence>
<dbReference type="InterPro" id="IPR041988">
    <property type="entry name" value="Ribosomal_uL24_KOW"/>
</dbReference>
<evidence type="ECO:0000313" key="7">
    <source>
        <dbReference type="Proteomes" id="UP001313282"/>
    </source>
</evidence>
<dbReference type="GO" id="GO:0006412">
    <property type="term" value="P:translation"/>
    <property type="evidence" value="ECO:0007669"/>
    <property type="project" value="InterPro"/>
</dbReference>
<sequence>MERVIRRTILAKASAARRYAREAQLKLTYKRMKRAQYDAMMRDHERYVAKIRSELVEDVKMGPLAPIRGKDAKDRIARDLPTADAMRLPEVVEPRKFFNIAVGDRVVILNGKDRNKVGLVKEVDPDTDSVKVQGLNVYPIRTPEYFEGLDGGDSPGMDQECSIAYTDVRLVQPMEDPKTGTLRDAIVKKIKISDVRKDAQGKRTWTRWVAFSNTEIPWPKKTEPEYQDEQCDTKRMDAEERSYVPTLLKPPIPEGVIDELRGKFSVFRDRHDREYIEQKMREDEAEKAKKKARVVTPLMDINRKIRRDKIEKGKTQKLTSGILEQLGRTMAQSATPFMKERRNRVKILEEIERQEGAGFGFRPALGQLPARNVEPPTQAAPSS</sequence>
<comment type="caution">
    <text evidence="6">The sequence shown here is derived from an EMBL/GenBank/DDBJ whole genome shotgun (WGS) entry which is preliminary data.</text>
</comment>